<dbReference type="InterPro" id="IPR054576">
    <property type="entry name" value="At5g48480-like_N"/>
</dbReference>
<evidence type="ECO:0000313" key="4">
    <source>
        <dbReference type="Proteomes" id="UP001428341"/>
    </source>
</evidence>
<evidence type="ECO:0000259" key="1">
    <source>
        <dbReference type="Pfam" id="PF22650"/>
    </source>
</evidence>
<dbReference type="InterPro" id="IPR029068">
    <property type="entry name" value="Glyas_Bleomycin-R_OHBP_Dase"/>
</dbReference>
<evidence type="ECO:0000313" key="3">
    <source>
        <dbReference type="EMBL" id="KAK9216249.1"/>
    </source>
</evidence>
<proteinExistence type="predicted"/>
<protein>
    <recommendedName>
        <fullName evidence="5">VOC domain-containing protein</fullName>
    </recommendedName>
</protein>
<reference evidence="3 4" key="1">
    <citation type="submission" date="2024-05" db="EMBL/GenBank/DDBJ databases">
        <title>Haplotype-resolved chromosome-level genome assembly of Huyou (Citrus changshanensis).</title>
        <authorList>
            <person name="Miao C."/>
            <person name="Chen W."/>
            <person name="Wu Y."/>
            <person name="Wang L."/>
            <person name="Zhao S."/>
            <person name="Grierson D."/>
            <person name="Xu C."/>
            <person name="Chen K."/>
        </authorList>
    </citation>
    <scope>NUCLEOTIDE SEQUENCE [LARGE SCALE GENOMIC DNA]</scope>
    <source>
        <strain evidence="3">01-14</strain>
        <tissue evidence="3">Leaf</tissue>
    </source>
</reference>
<dbReference type="SUPFAM" id="SSF54593">
    <property type="entry name" value="Glyoxalase/Bleomycin resistance protein/Dihydroxybiphenyl dioxygenase"/>
    <property type="match status" value="1"/>
</dbReference>
<feature type="domain" description="Glyoxalase At5g48480-like C-terminal" evidence="1">
    <location>
        <begin position="75"/>
        <end position="125"/>
    </location>
</feature>
<name>A0AAP0MPU9_9ROSI</name>
<dbReference type="EMBL" id="JBCGBO010000003">
    <property type="protein sequence ID" value="KAK9216249.1"/>
    <property type="molecule type" value="Genomic_DNA"/>
</dbReference>
<dbReference type="PANTHER" id="PTHR34109:SF1">
    <property type="entry name" value="VOC DOMAIN-CONTAINING PROTEIN"/>
    <property type="match status" value="1"/>
</dbReference>
<gene>
    <name evidence="3" type="ORF">WN944_008256</name>
</gene>
<dbReference type="Gene3D" id="3.10.180.10">
    <property type="entry name" value="2,3-Dihydroxybiphenyl 1,2-Dioxygenase, domain 1"/>
    <property type="match status" value="2"/>
</dbReference>
<accession>A0AAP0MPU9</accession>
<dbReference type="Pfam" id="PF22650">
    <property type="entry name" value="At5g48480-like_C"/>
    <property type="match status" value="1"/>
</dbReference>
<dbReference type="Pfam" id="PF22656">
    <property type="entry name" value="At5g48480-like_N"/>
    <property type="match status" value="1"/>
</dbReference>
<sequence>MADVEEVQNGAAPAKTAVPAASTANFTGMKPQLLVEAPKATDVVQFYKTAFGALEIGCSMETKRKAEQNVGTGCTLCLETEDIEAALAKAVSAGAVAKGELAEGNSERYGGRVGKVNDPYGFTWLICSPVKKCAEVEA</sequence>
<organism evidence="3 4">
    <name type="scientific">Citrus x changshan-huyou</name>
    <dbReference type="NCBI Taxonomy" id="2935761"/>
    <lineage>
        <taxon>Eukaryota</taxon>
        <taxon>Viridiplantae</taxon>
        <taxon>Streptophyta</taxon>
        <taxon>Embryophyta</taxon>
        <taxon>Tracheophyta</taxon>
        <taxon>Spermatophyta</taxon>
        <taxon>Magnoliopsida</taxon>
        <taxon>eudicotyledons</taxon>
        <taxon>Gunneridae</taxon>
        <taxon>Pentapetalae</taxon>
        <taxon>rosids</taxon>
        <taxon>malvids</taxon>
        <taxon>Sapindales</taxon>
        <taxon>Rutaceae</taxon>
        <taxon>Aurantioideae</taxon>
        <taxon>Citrus</taxon>
    </lineage>
</organism>
<evidence type="ECO:0008006" key="5">
    <source>
        <dbReference type="Google" id="ProtNLM"/>
    </source>
</evidence>
<keyword evidence="4" id="KW-1185">Reference proteome</keyword>
<dbReference type="InterPro" id="IPR054575">
    <property type="entry name" value="At5g48480-like_C"/>
</dbReference>
<dbReference type="Proteomes" id="UP001428341">
    <property type="component" value="Unassembled WGS sequence"/>
</dbReference>
<dbReference type="AlphaFoldDB" id="A0AAP0MPU9"/>
<evidence type="ECO:0000259" key="2">
    <source>
        <dbReference type="Pfam" id="PF22656"/>
    </source>
</evidence>
<feature type="domain" description="Glyoxalase At5g48480-like N-terminal" evidence="2">
    <location>
        <begin position="32"/>
        <end position="70"/>
    </location>
</feature>
<dbReference type="PANTHER" id="PTHR34109">
    <property type="entry name" value="BNAUNNG04460D PROTEIN-RELATED"/>
    <property type="match status" value="1"/>
</dbReference>
<comment type="caution">
    <text evidence="3">The sequence shown here is derived from an EMBL/GenBank/DDBJ whole genome shotgun (WGS) entry which is preliminary data.</text>
</comment>